<dbReference type="SUPFAM" id="SSF160443">
    <property type="entry name" value="SMR domain-like"/>
    <property type="match status" value="1"/>
</dbReference>
<dbReference type="GO" id="GO:0005524">
    <property type="term" value="F:ATP binding"/>
    <property type="evidence" value="ECO:0007669"/>
    <property type="project" value="UniProtKB-UniRule"/>
</dbReference>
<dbReference type="PANTHER" id="PTHR48466:SF2">
    <property type="entry name" value="OS10G0509000 PROTEIN"/>
    <property type="match status" value="1"/>
</dbReference>
<comment type="similarity">
    <text evidence="8">Belongs to the DNA mismatch repair MutS family. MutS2 subfamily.</text>
</comment>
<dbReference type="PIRSF" id="PIRSF005814">
    <property type="entry name" value="MutS_YshD"/>
    <property type="match status" value="1"/>
</dbReference>
<dbReference type="GO" id="GO:0016887">
    <property type="term" value="F:ATP hydrolysis activity"/>
    <property type="evidence" value="ECO:0007669"/>
    <property type="project" value="InterPro"/>
</dbReference>
<feature type="binding site" evidence="8">
    <location>
        <begin position="339"/>
        <end position="346"/>
    </location>
    <ligand>
        <name>ATP</name>
        <dbReference type="ChEBI" id="CHEBI:30616"/>
    </ligand>
</feature>
<dbReference type="NCBIfam" id="TIGR01069">
    <property type="entry name" value="mutS2"/>
    <property type="match status" value="1"/>
</dbReference>
<dbReference type="InterPro" id="IPR036063">
    <property type="entry name" value="Smr_dom_sf"/>
</dbReference>
<protein>
    <recommendedName>
        <fullName evidence="8">Endonuclease MutS2</fullName>
        <ecNumber evidence="8">3.1.-.-</ecNumber>
    </recommendedName>
    <alternativeName>
        <fullName evidence="8">Ribosome-associated protein quality control-upstream factor</fullName>
        <shortName evidence="8">RQC-upstream factor</shortName>
        <shortName evidence="8">RqcU</shortName>
        <ecNumber evidence="8">3.6.4.-</ecNumber>
    </alternativeName>
</protein>
<proteinExistence type="inferred from homology"/>
<dbReference type="Gene3D" id="3.30.1370.110">
    <property type="match status" value="1"/>
</dbReference>
<gene>
    <name evidence="8" type="primary">mutS2</name>
    <name evidence="8" type="synonym">rqcU</name>
    <name evidence="11" type="ORF">GTO91_14075</name>
</gene>
<dbReference type="GO" id="GO:0030983">
    <property type="term" value="F:mismatched DNA binding"/>
    <property type="evidence" value="ECO:0007669"/>
    <property type="project" value="InterPro"/>
</dbReference>
<dbReference type="RefSeq" id="WP_161259402.1">
    <property type="nucleotide sequence ID" value="NZ_WXEY01000020.1"/>
</dbReference>
<accession>A0A845L2M1</accession>
<dbReference type="Pfam" id="PF01713">
    <property type="entry name" value="Smr"/>
    <property type="match status" value="1"/>
</dbReference>
<keyword evidence="12" id="KW-1185">Reference proteome</keyword>
<dbReference type="Pfam" id="PF20297">
    <property type="entry name" value="MSSS"/>
    <property type="match status" value="1"/>
</dbReference>
<dbReference type="SUPFAM" id="SSF52540">
    <property type="entry name" value="P-loop containing nucleoside triphosphate hydrolases"/>
    <property type="match status" value="1"/>
</dbReference>
<dbReference type="GO" id="GO:0043023">
    <property type="term" value="F:ribosomal large subunit binding"/>
    <property type="evidence" value="ECO:0007669"/>
    <property type="project" value="UniProtKB-UniRule"/>
</dbReference>
<dbReference type="InterPro" id="IPR036187">
    <property type="entry name" value="DNA_mismatch_repair_MutS_sf"/>
</dbReference>
<evidence type="ECO:0000256" key="7">
    <source>
        <dbReference type="ARBA" id="ARBA00023125"/>
    </source>
</evidence>
<dbReference type="GO" id="GO:0004519">
    <property type="term" value="F:endonuclease activity"/>
    <property type="evidence" value="ECO:0007669"/>
    <property type="project" value="UniProtKB-UniRule"/>
</dbReference>
<dbReference type="EMBL" id="WXEY01000020">
    <property type="protein sequence ID" value="MZP30842.1"/>
    <property type="molecule type" value="Genomic_DNA"/>
</dbReference>
<dbReference type="HAMAP" id="MF_00092">
    <property type="entry name" value="MutS2"/>
    <property type="match status" value="1"/>
</dbReference>
<keyword evidence="3 8" id="KW-0547">Nucleotide-binding</keyword>
<dbReference type="GO" id="GO:0140664">
    <property type="term" value="F:ATP-dependent DNA damage sensor activity"/>
    <property type="evidence" value="ECO:0007669"/>
    <property type="project" value="InterPro"/>
</dbReference>
<dbReference type="PROSITE" id="PS00486">
    <property type="entry name" value="DNA_MISMATCH_REPAIR_2"/>
    <property type="match status" value="1"/>
</dbReference>
<dbReference type="InterPro" id="IPR046893">
    <property type="entry name" value="MSSS"/>
</dbReference>
<dbReference type="AlphaFoldDB" id="A0A845L2M1"/>
<keyword evidence="7 8" id="KW-0238">DNA-binding</keyword>
<dbReference type="SMART" id="SM00534">
    <property type="entry name" value="MUTSac"/>
    <property type="match status" value="1"/>
</dbReference>
<evidence type="ECO:0000256" key="9">
    <source>
        <dbReference type="SAM" id="Coils"/>
    </source>
</evidence>
<dbReference type="Pfam" id="PF00488">
    <property type="entry name" value="MutS_V"/>
    <property type="match status" value="1"/>
</dbReference>
<dbReference type="PANTHER" id="PTHR48466">
    <property type="entry name" value="OS10G0509000 PROTEIN-RELATED"/>
    <property type="match status" value="1"/>
</dbReference>
<dbReference type="FunFam" id="3.40.50.300:FF:000830">
    <property type="entry name" value="Endonuclease MutS2"/>
    <property type="match status" value="1"/>
</dbReference>
<dbReference type="GO" id="GO:0045910">
    <property type="term" value="P:negative regulation of DNA recombination"/>
    <property type="evidence" value="ECO:0007669"/>
    <property type="project" value="InterPro"/>
</dbReference>
<dbReference type="CDD" id="cd03280">
    <property type="entry name" value="ABC_MutS2"/>
    <property type="match status" value="1"/>
</dbReference>
<dbReference type="Proteomes" id="UP000463470">
    <property type="component" value="Unassembled WGS sequence"/>
</dbReference>
<comment type="subunit">
    <text evidence="8">Homodimer. Binds to stalled ribosomes, contacting rRNA.</text>
</comment>
<dbReference type="InterPro" id="IPR005747">
    <property type="entry name" value="MutS2"/>
</dbReference>
<evidence type="ECO:0000256" key="3">
    <source>
        <dbReference type="ARBA" id="ARBA00022741"/>
    </source>
</evidence>
<name>A0A845L2M1_9FIRM</name>
<dbReference type="GO" id="GO:0072344">
    <property type="term" value="P:rescue of stalled ribosome"/>
    <property type="evidence" value="ECO:0007669"/>
    <property type="project" value="UniProtKB-UniRule"/>
</dbReference>
<dbReference type="SMART" id="SM00463">
    <property type="entry name" value="SMR"/>
    <property type="match status" value="1"/>
</dbReference>
<dbReference type="EC" id="3.1.-.-" evidence="8"/>
<dbReference type="GO" id="GO:0006298">
    <property type="term" value="P:mismatch repair"/>
    <property type="evidence" value="ECO:0007669"/>
    <property type="project" value="InterPro"/>
</dbReference>
<evidence type="ECO:0000313" key="12">
    <source>
        <dbReference type="Proteomes" id="UP000463470"/>
    </source>
</evidence>
<comment type="function">
    <text evidence="8">Endonuclease that is involved in the suppression of homologous recombination and thus may have a key role in the control of bacterial genetic diversity.</text>
</comment>
<organism evidence="11 12">
    <name type="scientific">Heliomicrobium undosum</name>
    <dbReference type="NCBI Taxonomy" id="121734"/>
    <lineage>
        <taxon>Bacteria</taxon>
        <taxon>Bacillati</taxon>
        <taxon>Bacillota</taxon>
        <taxon>Clostridia</taxon>
        <taxon>Eubacteriales</taxon>
        <taxon>Heliobacteriaceae</taxon>
        <taxon>Heliomicrobium</taxon>
    </lineage>
</organism>
<sequence>MNLNERTLRKLEYDRILERLAHHCVSEMGKEMALALRPKGKLWQVQEGLSETTEAKEVLRLRPNIPLAAFHDIRPYLRKTAVGGILEASELQQVASALRISRQVRVFLLGDEKKGDDKKSAPILTALAEGLGVYREAETEIDRCIVGEGEVADDASPELLKIRRTMKTIQNRVREKLDALIRNPDTQKYLQDALVTVRGDRYVVPVRSEYRSQIPGLIHDQSASGATVFIEPMAVVELNNELKRNQAAERTEIVRILRDLSLLVARDAEDIGVSLEVLARLDFIFAKGKLSAKMDAGEPAVNTQGKLKIRLGRHPLIAGKVVPVTIELGHAFDTLVITGPNTGGKTVTLKTVGLLTLMAQSGLHVPAEADTELSLFEHIFVDIGDEQSIEQSLSTFSSHMTNIVGILQEVGPSSLVLLDELGAGTDPTEGAALAQAIMEHLLARGAKTIATTHYSELKAFAYSHNRVENASVEFDVETLRPTYRLLIGRPGRSNAFEISLRLGLREDVVKRSRSLLSQEERDVADLIEHLEANQVTAEREREEAERLRREAEELRRKLEQREQAFREKEAAILEKAREEAYAIVRKAREESDQIVRSLREVMNRAPVKEEMARAESERQRLREIQNKLGEEREPREGVAGPMALKSVKVGQTVFVPRLNQKGTVLTLPNPQGELQIQAGILKLNVKLAELQGTKEDKPKIGQTEYAAMARGKAREMSRELDFRGTTADEAIELVEKYLDDAYLAGLDSVNLIHGKGTGALRAAIRSYLQKHRYVKSFRSGEHGEGGVGVTVVELKG</sequence>
<evidence type="ECO:0000256" key="1">
    <source>
        <dbReference type="ARBA" id="ARBA00022722"/>
    </source>
</evidence>
<keyword evidence="8 11" id="KW-0255">Endonuclease</keyword>
<evidence type="ECO:0000256" key="4">
    <source>
        <dbReference type="ARBA" id="ARBA00022801"/>
    </source>
</evidence>
<dbReference type="OrthoDB" id="9808166at2"/>
<dbReference type="InterPro" id="IPR007696">
    <property type="entry name" value="DNA_mismatch_repair_MutS_core"/>
</dbReference>
<dbReference type="Gene3D" id="3.40.50.300">
    <property type="entry name" value="P-loop containing nucleotide triphosphate hydrolases"/>
    <property type="match status" value="1"/>
</dbReference>
<dbReference type="EC" id="3.6.4.-" evidence="8"/>
<evidence type="ECO:0000313" key="11">
    <source>
        <dbReference type="EMBL" id="MZP30842.1"/>
    </source>
</evidence>
<evidence type="ECO:0000256" key="8">
    <source>
        <dbReference type="HAMAP-Rule" id="MF_00092"/>
    </source>
</evidence>
<evidence type="ECO:0000256" key="5">
    <source>
        <dbReference type="ARBA" id="ARBA00022840"/>
    </source>
</evidence>
<keyword evidence="5 8" id="KW-0067">ATP-binding</keyword>
<feature type="coiled-coil region" evidence="9">
    <location>
        <begin position="527"/>
        <end position="631"/>
    </location>
</feature>
<dbReference type="InterPro" id="IPR002625">
    <property type="entry name" value="Smr_dom"/>
</dbReference>
<dbReference type="SMART" id="SM00533">
    <property type="entry name" value="MUTSd"/>
    <property type="match status" value="1"/>
</dbReference>
<feature type="domain" description="Smr" evidence="10">
    <location>
        <begin position="720"/>
        <end position="795"/>
    </location>
</feature>
<keyword evidence="2 8" id="KW-0699">rRNA-binding</keyword>
<evidence type="ECO:0000256" key="6">
    <source>
        <dbReference type="ARBA" id="ARBA00022884"/>
    </source>
</evidence>
<keyword evidence="9" id="KW-0175">Coiled coil</keyword>
<comment type="caution">
    <text evidence="11">The sequence shown here is derived from an EMBL/GenBank/DDBJ whole genome shotgun (WGS) entry which is preliminary data.</text>
</comment>
<dbReference type="SUPFAM" id="SSF48334">
    <property type="entry name" value="DNA repair protein MutS, domain III"/>
    <property type="match status" value="1"/>
</dbReference>
<keyword evidence="6 8" id="KW-0694">RNA-binding</keyword>
<dbReference type="InterPro" id="IPR000432">
    <property type="entry name" value="DNA_mismatch_repair_MutS_C"/>
</dbReference>
<comment type="function">
    <text evidence="8">Acts as a ribosome collision sensor, splitting the ribosome into its 2 subunits. Detects stalled/collided 70S ribosomes which it binds and splits by an ATP-hydrolysis driven conformational change. Acts upstream of the ribosome quality control system (RQC), a ribosome-associated complex that mediates the extraction of incompletely synthesized nascent chains from stalled ribosomes and their subsequent degradation. Probably generates substrates for RQC.</text>
</comment>
<keyword evidence="4 8" id="KW-0378">Hydrolase</keyword>
<dbReference type="InterPro" id="IPR045076">
    <property type="entry name" value="MutS"/>
</dbReference>
<reference evidence="11 12" key="1">
    <citation type="submission" date="2020-01" db="EMBL/GenBank/DDBJ databases">
        <title>Whole-genome sequence of Heliobacterium undosum DSM 13378.</title>
        <authorList>
            <person name="Kyndt J.A."/>
            <person name="Meyer T.E."/>
        </authorList>
    </citation>
    <scope>NUCLEOTIDE SEQUENCE [LARGE SCALE GENOMIC DNA]</scope>
    <source>
        <strain evidence="11 12">DSM 13378</strain>
    </source>
</reference>
<keyword evidence="1 8" id="KW-0540">Nuclease</keyword>
<evidence type="ECO:0000259" key="10">
    <source>
        <dbReference type="PROSITE" id="PS50828"/>
    </source>
</evidence>
<dbReference type="InterPro" id="IPR027417">
    <property type="entry name" value="P-loop_NTPase"/>
</dbReference>
<dbReference type="PROSITE" id="PS50828">
    <property type="entry name" value="SMR"/>
    <property type="match status" value="1"/>
</dbReference>
<evidence type="ECO:0000256" key="2">
    <source>
        <dbReference type="ARBA" id="ARBA00022730"/>
    </source>
</evidence>
<dbReference type="GO" id="GO:0019843">
    <property type="term" value="F:rRNA binding"/>
    <property type="evidence" value="ECO:0007669"/>
    <property type="project" value="UniProtKB-UniRule"/>
</dbReference>